<keyword evidence="2" id="KW-1185">Reference proteome</keyword>
<reference evidence="1 2" key="1">
    <citation type="journal article" date="2019" name="Commun. Biol.">
        <title>The bagworm genome reveals a unique fibroin gene that provides high tensile strength.</title>
        <authorList>
            <person name="Kono N."/>
            <person name="Nakamura H."/>
            <person name="Ohtoshi R."/>
            <person name="Tomita M."/>
            <person name="Numata K."/>
            <person name="Arakawa K."/>
        </authorList>
    </citation>
    <scope>NUCLEOTIDE SEQUENCE [LARGE SCALE GENOMIC DNA]</scope>
</reference>
<protein>
    <submittedName>
        <fullName evidence="1">Uncharacterized protein</fullName>
    </submittedName>
</protein>
<comment type="caution">
    <text evidence="1">The sequence shown here is derived from an EMBL/GenBank/DDBJ whole genome shotgun (WGS) entry which is preliminary data.</text>
</comment>
<evidence type="ECO:0000313" key="1">
    <source>
        <dbReference type="EMBL" id="GBP20145.1"/>
    </source>
</evidence>
<dbReference type="AlphaFoldDB" id="A0A4C1U1C0"/>
<gene>
    <name evidence="1" type="ORF">EVAR_5575_1</name>
</gene>
<name>A0A4C1U1C0_EUMVA</name>
<organism evidence="1 2">
    <name type="scientific">Eumeta variegata</name>
    <name type="common">Bagworm moth</name>
    <name type="synonym">Eumeta japonica</name>
    <dbReference type="NCBI Taxonomy" id="151549"/>
    <lineage>
        <taxon>Eukaryota</taxon>
        <taxon>Metazoa</taxon>
        <taxon>Ecdysozoa</taxon>
        <taxon>Arthropoda</taxon>
        <taxon>Hexapoda</taxon>
        <taxon>Insecta</taxon>
        <taxon>Pterygota</taxon>
        <taxon>Neoptera</taxon>
        <taxon>Endopterygota</taxon>
        <taxon>Lepidoptera</taxon>
        <taxon>Glossata</taxon>
        <taxon>Ditrysia</taxon>
        <taxon>Tineoidea</taxon>
        <taxon>Psychidae</taxon>
        <taxon>Oiketicinae</taxon>
        <taxon>Eumeta</taxon>
    </lineage>
</organism>
<dbReference type="EMBL" id="BGZK01000115">
    <property type="protein sequence ID" value="GBP20145.1"/>
    <property type="molecule type" value="Genomic_DNA"/>
</dbReference>
<accession>A0A4C1U1C0</accession>
<proteinExistence type="predicted"/>
<dbReference type="Proteomes" id="UP000299102">
    <property type="component" value="Unassembled WGS sequence"/>
</dbReference>
<evidence type="ECO:0000313" key="2">
    <source>
        <dbReference type="Proteomes" id="UP000299102"/>
    </source>
</evidence>
<sequence>MEWARAICLGYIPLFAVCEEIFPTRVINKEIDTTANTKHFSTTTSLLRLSRRRDIDAIGCRDRCSRRSRGSRNRHTYRSRIETKGFIVYERAFPLNSGLIGQRGSFVATGTPGFDYRRSVFPIHLLDLSLASEIRELPSLALEVPPIISPALASVRYERIKI</sequence>